<reference evidence="4" key="2">
    <citation type="submission" date="2025-09" db="UniProtKB">
        <authorList>
            <consortium name="Ensembl"/>
        </authorList>
    </citation>
    <scope>IDENTIFICATION</scope>
</reference>
<dbReference type="InterPro" id="IPR011161">
    <property type="entry name" value="MHC_I-like_Ag-recog"/>
</dbReference>
<reference evidence="4" key="1">
    <citation type="submission" date="2025-08" db="UniProtKB">
        <authorList>
            <consortium name="Ensembl"/>
        </authorList>
    </citation>
    <scope>IDENTIFICATION</scope>
</reference>
<dbReference type="GO" id="GO:0005615">
    <property type="term" value="C:extracellular space"/>
    <property type="evidence" value="ECO:0007669"/>
    <property type="project" value="TreeGrafter"/>
</dbReference>
<dbReference type="PANTHER" id="PTHR16675">
    <property type="entry name" value="MHC CLASS I-RELATED"/>
    <property type="match status" value="1"/>
</dbReference>
<evidence type="ECO:0000256" key="1">
    <source>
        <dbReference type="ARBA" id="ARBA00023180"/>
    </source>
</evidence>
<keyword evidence="5" id="KW-1185">Reference proteome</keyword>
<evidence type="ECO:0000313" key="4">
    <source>
        <dbReference type="Ensembl" id="ENSMALP00000002501.1"/>
    </source>
</evidence>
<dbReference type="SUPFAM" id="SSF54452">
    <property type="entry name" value="MHC antigen-recognition domain"/>
    <property type="match status" value="1"/>
</dbReference>
<protein>
    <recommendedName>
        <fullName evidence="3">MHC class I-like antigen recognition-like domain-containing protein</fullName>
    </recommendedName>
</protein>
<dbReference type="AlphaFoldDB" id="A0A3Q3IPV9"/>
<dbReference type="PRINTS" id="PR01638">
    <property type="entry name" value="MHCCLASSI"/>
</dbReference>
<dbReference type="GO" id="GO:0006955">
    <property type="term" value="P:immune response"/>
    <property type="evidence" value="ECO:0007669"/>
    <property type="project" value="TreeGrafter"/>
</dbReference>
<name>A0A3Q3IPV9_MONAL</name>
<evidence type="ECO:0000256" key="2">
    <source>
        <dbReference type="RuleBase" id="RU004439"/>
    </source>
</evidence>
<keyword evidence="1" id="KW-0325">Glycoprotein</keyword>
<dbReference type="PANTHER" id="PTHR16675:SF237">
    <property type="entry name" value="MHC CLASS I ANTIGEN TRANSCRIPT VARIANT 1-RELATED"/>
    <property type="match status" value="1"/>
</dbReference>
<evidence type="ECO:0000313" key="5">
    <source>
        <dbReference type="Proteomes" id="UP000261600"/>
    </source>
</evidence>
<proteinExistence type="inferred from homology"/>
<evidence type="ECO:0000259" key="3">
    <source>
        <dbReference type="Pfam" id="PF00129"/>
    </source>
</evidence>
<organism evidence="4 5">
    <name type="scientific">Monopterus albus</name>
    <name type="common">Swamp eel</name>
    <dbReference type="NCBI Taxonomy" id="43700"/>
    <lineage>
        <taxon>Eukaryota</taxon>
        <taxon>Metazoa</taxon>
        <taxon>Chordata</taxon>
        <taxon>Craniata</taxon>
        <taxon>Vertebrata</taxon>
        <taxon>Euteleostomi</taxon>
        <taxon>Actinopterygii</taxon>
        <taxon>Neopterygii</taxon>
        <taxon>Teleostei</taxon>
        <taxon>Neoteleostei</taxon>
        <taxon>Acanthomorphata</taxon>
        <taxon>Anabantaria</taxon>
        <taxon>Synbranchiformes</taxon>
        <taxon>Synbranchidae</taxon>
        <taxon>Monopterus</taxon>
    </lineage>
</organism>
<comment type="similarity">
    <text evidence="2">Belongs to the MHC class I family.</text>
</comment>
<dbReference type="Proteomes" id="UP000261600">
    <property type="component" value="Unplaced"/>
</dbReference>
<sequence length="136" mass="15714">DDNHHHQYLNITVNYSLCCPPPISLSGVHVLQRMSGCEWDEETGEIRGFTQYGYNGEDFLALDLKTQTWIASTSQAVITKLRWDADKVRIKRNEMHFTQILPEWLKLYIDYGKSSLLRTGTITIFHGHNVHMTCSD</sequence>
<dbReference type="STRING" id="43700.ENSMALP00000002501"/>
<dbReference type="InterPro" id="IPR011162">
    <property type="entry name" value="MHC_I/II-like_Ag-recog"/>
</dbReference>
<dbReference type="Pfam" id="PF00129">
    <property type="entry name" value="MHC_I"/>
    <property type="match status" value="1"/>
</dbReference>
<dbReference type="Gene3D" id="3.30.500.10">
    <property type="entry name" value="MHC class I-like antigen recognition-like"/>
    <property type="match status" value="1"/>
</dbReference>
<dbReference type="InterPro" id="IPR050208">
    <property type="entry name" value="MHC_class-I_related"/>
</dbReference>
<accession>A0A3Q3IPV9</accession>
<dbReference type="Ensembl" id="ENSMALT00000002573.1">
    <property type="protein sequence ID" value="ENSMALP00000002501.1"/>
    <property type="gene ID" value="ENSMALG00000001878.1"/>
</dbReference>
<dbReference type="InterPro" id="IPR037055">
    <property type="entry name" value="MHC_I-like_Ag-recog_sf"/>
</dbReference>
<feature type="domain" description="MHC class I-like antigen recognition-like" evidence="3">
    <location>
        <begin position="26"/>
        <end position="116"/>
    </location>
</feature>
<dbReference type="GO" id="GO:0009897">
    <property type="term" value="C:external side of plasma membrane"/>
    <property type="evidence" value="ECO:0007669"/>
    <property type="project" value="TreeGrafter"/>
</dbReference>
<dbReference type="InterPro" id="IPR001039">
    <property type="entry name" value="MHC_I_a_a1/a2"/>
</dbReference>